<dbReference type="Pfam" id="PF00480">
    <property type="entry name" value="ROK"/>
    <property type="match status" value="1"/>
</dbReference>
<keyword evidence="3" id="KW-1185">Reference proteome</keyword>
<name>A0A1M6L389_9ACTN</name>
<dbReference type="PANTHER" id="PTHR18964">
    <property type="entry name" value="ROK (REPRESSOR, ORF, KINASE) FAMILY"/>
    <property type="match status" value="1"/>
</dbReference>
<reference evidence="2 3" key="1">
    <citation type="submission" date="2016-11" db="EMBL/GenBank/DDBJ databases">
        <authorList>
            <person name="Jaros S."/>
            <person name="Januszkiewicz K."/>
            <person name="Wedrychowicz H."/>
        </authorList>
    </citation>
    <scope>NUCLEOTIDE SEQUENCE [LARGE SCALE GENOMIC DNA]</scope>
    <source>
        <strain evidence="2 3">DSM 12906</strain>
    </source>
</reference>
<dbReference type="Gene3D" id="1.10.10.10">
    <property type="entry name" value="Winged helix-like DNA-binding domain superfamily/Winged helix DNA-binding domain"/>
    <property type="match status" value="1"/>
</dbReference>
<dbReference type="RefSeq" id="WP_073189706.1">
    <property type="nucleotide sequence ID" value="NZ_FQZG01000066.1"/>
</dbReference>
<dbReference type="Proteomes" id="UP000184512">
    <property type="component" value="Unassembled WGS sequence"/>
</dbReference>
<dbReference type="SUPFAM" id="SSF46785">
    <property type="entry name" value="Winged helix' DNA-binding domain"/>
    <property type="match status" value="1"/>
</dbReference>
<organism evidence="2 3">
    <name type="scientific">Tessaracoccus bendigoensis DSM 12906</name>
    <dbReference type="NCBI Taxonomy" id="1123357"/>
    <lineage>
        <taxon>Bacteria</taxon>
        <taxon>Bacillati</taxon>
        <taxon>Actinomycetota</taxon>
        <taxon>Actinomycetes</taxon>
        <taxon>Propionibacteriales</taxon>
        <taxon>Propionibacteriaceae</taxon>
        <taxon>Tessaracoccus</taxon>
    </lineage>
</organism>
<dbReference type="OrthoDB" id="3189808at2"/>
<dbReference type="InterPro" id="IPR043129">
    <property type="entry name" value="ATPase_NBD"/>
</dbReference>
<sequence>MSNPSRPRRLRTADAVLTLVKGGQGVTRGDLVDRSGLSPSTVGHTVSRLLEEGVIVETVQEKGPGTGSGRPAHILTAVPSGIPVGAIDFGHEHIRVALGDDSGTALDETLTHIDVDLRAHEALDLACRALKDLMQSRDVDRLATVVAGIPGPVDRDTGIVCSPTILSSWMGLTPRAELESRLNTPVHIENDAVLGAFGELRRGAGRQHQDFLYVKSSHGVGAALVIDGKIYRGSGGLAGEIGHSNLPGRSELCRCGNRGCLEAVVTVTSVLEEIAFTHPHLDPALITLISTADPVTGRILEQRGWILGGVLANLCNLLNPSAVIIGGALGTTGTHFIEGVRTSVQRYTQPAIAAGMEIKATQLGGRAELVGALEMAGDLARL</sequence>
<comment type="similarity">
    <text evidence="1">Belongs to the ROK (NagC/XylR) family.</text>
</comment>
<dbReference type="SUPFAM" id="SSF53067">
    <property type="entry name" value="Actin-like ATPase domain"/>
    <property type="match status" value="1"/>
</dbReference>
<keyword evidence="2" id="KW-0808">Transferase</keyword>
<gene>
    <name evidence="2" type="ORF">SAMN02745244_02974</name>
</gene>
<evidence type="ECO:0000256" key="1">
    <source>
        <dbReference type="ARBA" id="ARBA00006479"/>
    </source>
</evidence>
<dbReference type="PANTHER" id="PTHR18964:SF173">
    <property type="entry name" value="GLUCOKINASE"/>
    <property type="match status" value="1"/>
</dbReference>
<dbReference type="InterPro" id="IPR036390">
    <property type="entry name" value="WH_DNA-bd_sf"/>
</dbReference>
<dbReference type="Gene3D" id="3.30.420.40">
    <property type="match status" value="2"/>
</dbReference>
<keyword evidence="2" id="KW-0418">Kinase</keyword>
<proteinExistence type="inferred from homology"/>
<dbReference type="AlphaFoldDB" id="A0A1M6L389"/>
<evidence type="ECO:0000313" key="2">
    <source>
        <dbReference type="EMBL" id="SHJ65529.1"/>
    </source>
</evidence>
<dbReference type="InterPro" id="IPR000600">
    <property type="entry name" value="ROK"/>
</dbReference>
<evidence type="ECO:0000313" key="3">
    <source>
        <dbReference type="Proteomes" id="UP000184512"/>
    </source>
</evidence>
<protein>
    <submittedName>
        <fullName evidence="2">Sugar kinase of the NBD/HSP70 family, may contain an N-terminal HTH domain</fullName>
    </submittedName>
</protein>
<dbReference type="InterPro" id="IPR036388">
    <property type="entry name" value="WH-like_DNA-bd_sf"/>
</dbReference>
<accession>A0A1M6L389</accession>
<dbReference type="STRING" id="1123357.SAMN02745244_02974"/>
<dbReference type="GO" id="GO:0016301">
    <property type="term" value="F:kinase activity"/>
    <property type="evidence" value="ECO:0007669"/>
    <property type="project" value="UniProtKB-KW"/>
</dbReference>
<dbReference type="EMBL" id="FQZG01000066">
    <property type="protein sequence ID" value="SHJ65529.1"/>
    <property type="molecule type" value="Genomic_DNA"/>
</dbReference>